<dbReference type="InterPro" id="IPR001611">
    <property type="entry name" value="Leu-rich_rpt"/>
</dbReference>
<dbReference type="OrthoDB" id="78308at2759"/>
<dbReference type="AlphaFoldDB" id="A0A1Y1VGP4"/>
<evidence type="ECO:0008006" key="3">
    <source>
        <dbReference type="Google" id="ProtNLM"/>
    </source>
</evidence>
<evidence type="ECO:0000313" key="1">
    <source>
        <dbReference type="EMBL" id="ORX55320.1"/>
    </source>
</evidence>
<keyword evidence="2" id="KW-1185">Reference proteome</keyword>
<comment type="caution">
    <text evidence="1">The sequence shown here is derived from an EMBL/GenBank/DDBJ whole genome shotgun (WGS) entry which is preliminary data.</text>
</comment>
<dbReference type="SMART" id="SM00368">
    <property type="entry name" value="LRR_RI"/>
    <property type="match status" value="3"/>
</dbReference>
<organism evidence="1 2">
    <name type="scientific">Piromyces finnis</name>
    <dbReference type="NCBI Taxonomy" id="1754191"/>
    <lineage>
        <taxon>Eukaryota</taxon>
        <taxon>Fungi</taxon>
        <taxon>Fungi incertae sedis</taxon>
        <taxon>Chytridiomycota</taxon>
        <taxon>Chytridiomycota incertae sedis</taxon>
        <taxon>Neocallimastigomycetes</taxon>
        <taxon>Neocallimastigales</taxon>
        <taxon>Neocallimastigaceae</taxon>
        <taxon>Piromyces</taxon>
    </lineage>
</organism>
<accession>A0A1Y1VGP4</accession>
<dbReference type="SUPFAM" id="SSF52047">
    <property type="entry name" value="RNI-like"/>
    <property type="match status" value="1"/>
</dbReference>
<dbReference type="Proteomes" id="UP000193719">
    <property type="component" value="Unassembled WGS sequence"/>
</dbReference>
<dbReference type="Gene3D" id="3.80.10.10">
    <property type="entry name" value="Ribonuclease Inhibitor"/>
    <property type="match status" value="1"/>
</dbReference>
<dbReference type="EMBL" id="MCFH01000009">
    <property type="protein sequence ID" value="ORX55320.1"/>
    <property type="molecule type" value="Genomic_DNA"/>
</dbReference>
<evidence type="ECO:0000313" key="2">
    <source>
        <dbReference type="Proteomes" id="UP000193719"/>
    </source>
</evidence>
<gene>
    <name evidence="1" type="ORF">BCR36DRAFT_395913</name>
</gene>
<dbReference type="Pfam" id="PF13516">
    <property type="entry name" value="LRR_6"/>
    <property type="match status" value="1"/>
</dbReference>
<dbReference type="PANTHER" id="PTHR24110">
    <property type="entry name" value="CENTROSOMAL PROTEIN OF 78 KDA"/>
    <property type="match status" value="1"/>
</dbReference>
<proteinExistence type="predicted"/>
<reference evidence="1 2" key="2">
    <citation type="submission" date="2016-08" db="EMBL/GenBank/DDBJ databases">
        <title>Pervasive Adenine N6-methylation of Active Genes in Fungi.</title>
        <authorList>
            <consortium name="DOE Joint Genome Institute"/>
            <person name="Mondo S.J."/>
            <person name="Dannebaum R.O."/>
            <person name="Kuo R.C."/>
            <person name="Labutti K."/>
            <person name="Haridas S."/>
            <person name="Kuo A."/>
            <person name="Salamov A."/>
            <person name="Ahrendt S.R."/>
            <person name="Lipzen A."/>
            <person name="Sullivan W."/>
            <person name="Andreopoulos W.B."/>
            <person name="Clum A."/>
            <person name="Lindquist E."/>
            <person name="Daum C."/>
            <person name="Ramamoorthy G.K."/>
            <person name="Gryganskyi A."/>
            <person name="Culley D."/>
            <person name="Magnuson J.K."/>
            <person name="James T.Y."/>
            <person name="O'Malley M.A."/>
            <person name="Stajich J.E."/>
            <person name="Spatafora J.W."/>
            <person name="Visel A."/>
            <person name="Grigoriev I.V."/>
        </authorList>
    </citation>
    <scope>NUCLEOTIDE SEQUENCE [LARGE SCALE GENOMIC DNA]</scope>
    <source>
        <strain evidence="2">finn</strain>
    </source>
</reference>
<sequence>MSVRCGKRVPTSIAKKGKTKFGNFYYTRCKEKSLFPSGIILNQFLEKYHALILPIEKPKSDLEWDIIISSLNYKENDLKTIAILTTDKGEGSTESIRMKNEKDSIFKLSEYEKKAAGLNEQFYTRLLTSIVNYMTNEHHLSILELCGLPLSLTHIELLAKGLHYSKSIKILSLSRTSIKDEGLKTLAYSLRNSFSIMELHLAGCNLTHESAIILTELIKYQCLRREAEQWSNSLRPSLTNTNSHAELFGIPLNLKINSIKRLNICNNEIGDIGMNSLFEIITEDLGLEGL</sequence>
<name>A0A1Y1VGP4_9FUNG</name>
<dbReference type="PANTHER" id="PTHR24110:SF3">
    <property type="entry name" value="CENTROSOMAL PROTEIN OF 78 KDA"/>
    <property type="match status" value="1"/>
</dbReference>
<dbReference type="InterPro" id="IPR032675">
    <property type="entry name" value="LRR_dom_sf"/>
</dbReference>
<protein>
    <recommendedName>
        <fullName evidence="3">RNI-like protein</fullName>
    </recommendedName>
</protein>
<reference evidence="1 2" key="1">
    <citation type="submission" date="2016-08" db="EMBL/GenBank/DDBJ databases">
        <title>Genomes of anaerobic fungi encode conserved fungal cellulosomes for biomass hydrolysis.</title>
        <authorList>
            <consortium name="DOE Joint Genome Institute"/>
            <person name="Haitjema C.H."/>
            <person name="Gilmore S.P."/>
            <person name="Henske J.K."/>
            <person name="Solomon K.V."/>
            <person name="De Groot R."/>
            <person name="Kuo A."/>
            <person name="Mondo S.J."/>
            <person name="Salamov A.A."/>
            <person name="Labutti K."/>
            <person name="Zhao Z."/>
            <person name="Chiniquy J."/>
            <person name="Barry K."/>
            <person name="Brewer H.M."/>
            <person name="Purvine S.O."/>
            <person name="Wright A.T."/>
            <person name="Boxma B."/>
            <person name="Van Alen T."/>
            <person name="Hackstein J.H."/>
            <person name="Baker S.E."/>
            <person name="Grigoriev I.V."/>
            <person name="O'Malley M.A."/>
        </authorList>
    </citation>
    <scope>NUCLEOTIDE SEQUENCE [LARGE SCALE GENOMIC DNA]</scope>
    <source>
        <strain evidence="2">finn</strain>
    </source>
</reference>
<dbReference type="STRING" id="1754191.A0A1Y1VGP4"/>